<proteinExistence type="inferred from homology"/>
<comment type="catalytic activity">
    <reaction evidence="1">
        <text>RNA(n) + a ribonucleoside 5'-triphosphate = RNA(n+1) + diphosphate</text>
        <dbReference type="Rhea" id="RHEA:21248"/>
        <dbReference type="Rhea" id="RHEA-COMP:14527"/>
        <dbReference type="Rhea" id="RHEA-COMP:17342"/>
        <dbReference type="ChEBI" id="CHEBI:33019"/>
        <dbReference type="ChEBI" id="CHEBI:61557"/>
        <dbReference type="ChEBI" id="CHEBI:140395"/>
        <dbReference type="EC" id="2.7.7.48"/>
    </reaction>
</comment>
<name>A0A1E3BIX0_ASPCR</name>
<keyword evidence="4" id="KW-1185">Reference proteome</keyword>
<evidence type="ECO:0000313" key="3">
    <source>
        <dbReference type="EMBL" id="ODM20847.1"/>
    </source>
</evidence>
<comment type="caution">
    <text evidence="3">The sequence shown here is derived from an EMBL/GenBank/DDBJ whole genome shotgun (WGS) entry which is preliminary data.</text>
</comment>
<evidence type="ECO:0000256" key="1">
    <source>
        <dbReference type="RuleBase" id="RU363098"/>
    </source>
</evidence>
<dbReference type="GO" id="GO:0003968">
    <property type="term" value="F:RNA-directed RNA polymerase activity"/>
    <property type="evidence" value="ECO:0007669"/>
    <property type="project" value="UniProtKB-KW"/>
</dbReference>
<dbReference type="EC" id="2.7.7.48" evidence="1"/>
<dbReference type="OrthoDB" id="10055769at2759"/>
<evidence type="ECO:0000313" key="4">
    <source>
        <dbReference type="Proteomes" id="UP000094569"/>
    </source>
</evidence>
<dbReference type="AlphaFoldDB" id="A0A1E3BIX0"/>
<dbReference type="EMBL" id="JXNT01000003">
    <property type="protein sequence ID" value="ODM20847.1"/>
    <property type="molecule type" value="Genomic_DNA"/>
</dbReference>
<dbReference type="GO" id="GO:0003723">
    <property type="term" value="F:RNA binding"/>
    <property type="evidence" value="ECO:0007669"/>
    <property type="project" value="UniProtKB-KW"/>
</dbReference>
<dbReference type="Proteomes" id="UP000094569">
    <property type="component" value="Unassembled WGS sequence"/>
</dbReference>
<keyword evidence="1" id="KW-0696">RNA-directed RNA polymerase</keyword>
<protein>
    <recommendedName>
        <fullName evidence="1">RNA-dependent RNA polymerase</fullName>
        <ecNumber evidence="1">2.7.7.48</ecNumber>
    </recommendedName>
</protein>
<organism evidence="3 4">
    <name type="scientific">Aspergillus cristatus</name>
    <name type="common">Chinese Fuzhuan brick tea-fermentation fungus</name>
    <name type="synonym">Eurotium cristatum</name>
    <dbReference type="NCBI Taxonomy" id="573508"/>
    <lineage>
        <taxon>Eukaryota</taxon>
        <taxon>Fungi</taxon>
        <taxon>Dikarya</taxon>
        <taxon>Ascomycota</taxon>
        <taxon>Pezizomycotina</taxon>
        <taxon>Eurotiomycetes</taxon>
        <taxon>Eurotiomycetidae</taxon>
        <taxon>Eurotiales</taxon>
        <taxon>Aspergillaceae</taxon>
        <taxon>Aspergillus</taxon>
        <taxon>Aspergillus subgen. Aspergillus</taxon>
    </lineage>
</organism>
<accession>A0A1E3BIX0</accession>
<dbReference type="STRING" id="573508.A0A1E3BIX0"/>
<dbReference type="InterPro" id="IPR007855">
    <property type="entry name" value="RDRP"/>
</dbReference>
<feature type="domain" description="RDRP core" evidence="2">
    <location>
        <begin position="65"/>
        <end position="457"/>
    </location>
</feature>
<keyword evidence="1" id="KW-0548">Nucleotidyltransferase</keyword>
<sequence length="560" mass="64773">MQSEPRFKVEFFAIDGEDLDHSYRLPPSIAPPRQESENHTPMTVEARMDWHMPAEANMAQSYLLRPRQVLHLRDKPGQTVMNDGCALMSRGLAKEICDWLGISGNTPSCFQGRIAGAKGLWMVDRHRSHLSGDDHDIWIQISDSQLKIKPHPESWQEPVDEEKLTFEVVKWSKPLHPVELNVQLLGILENGNSVKEYIAELNREGIDALYRDFVEVLQSNSNILCRSLIQKLRPADDSSGLMAHKGIVRFTEAGFAPQSFYPLRKRLGRCLRLLLEQYVDELHIEVPLSTYAFCIADPYGVLKPDEVHLGFSNNWQGGGFAFEDNLFDGMDVLVARLPAHPSSDIQRRRAVWKPELRHFEDVIVFSTQGHMPLAHILSVGDYDGDTPWVCWDQKIVQSFLNSDLPERELSYPAFPDEFWQRVFTFNLTLSNLGWCTVEHEKVSYDELINSRKAKELACPSWSSSRWPEGWRAPLRTRRRYKASNIIDYLKLRVAWRQRDTVLRQLERQFPEAAIMRDLDEDLIRPWNEARPLARQDKAEGENLQAILDNTVYEFRNLKQQ</sequence>
<dbReference type="Pfam" id="PF05183">
    <property type="entry name" value="RdRP"/>
    <property type="match status" value="1"/>
</dbReference>
<reference evidence="3 4" key="1">
    <citation type="journal article" date="2016" name="BMC Genomics">
        <title>Comparative genomic and transcriptomic analyses of the Fuzhuan brick tea-fermentation fungus Aspergillus cristatus.</title>
        <authorList>
            <person name="Ge Y."/>
            <person name="Wang Y."/>
            <person name="Liu Y."/>
            <person name="Tan Y."/>
            <person name="Ren X."/>
            <person name="Zhang X."/>
            <person name="Hyde K.D."/>
            <person name="Liu Y."/>
            <person name="Liu Z."/>
        </authorList>
    </citation>
    <scope>NUCLEOTIDE SEQUENCE [LARGE SCALE GENOMIC DNA]</scope>
    <source>
        <strain evidence="3 4">GZAAS20.1005</strain>
    </source>
</reference>
<keyword evidence="1" id="KW-0694">RNA-binding</keyword>
<keyword evidence="1" id="KW-0808">Transferase</keyword>
<dbReference type="PANTHER" id="PTHR23079">
    <property type="entry name" value="RNA-DEPENDENT RNA POLYMERASE"/>
    <property type="match status" value="1"/>
</dbReference>
<dbReference type="InterPro" id="IPR057596">
    <property type="entry name" value="RDRP_core"/>
</dbReference>
<evidence type="ECO:0000259" key="2">
    <source>
        <dbReference type="Pfam" id="PF05183"/>
    </source>
</evidence>
<dbReference type="VEuPathDB" id="FungiDB:SI65_03900"/>
<dbReference type="PANTHER" id="PTHR23079:SF14">
    <property type="entry name" value="RNA-DEPENDENT RNA POLYMERASE"/>
    <property type="match status" value="1"/>
</dbReference>
<dbReference type="GO" id="GO:0030422">
    <property type="term" value="P:siRNA processing"/>
    <property type="evidence" value="ECO:0007669"/>
    <property type="project" value="TreeGrafter"/>
</dbReference>
<comment type="similarity">
    <text evidence="1">Belongs to the RdRP family.</text>
</comment>
<gene>
    <name evidence="3" type="ORF">SI65_03900</name>
</gene>
<dbReference type="GO" id="GO:0031380">
    <property type="term" value="C:nuclear RNA-directed RNA polymerase complex"/>
    <property type="evidence" value="ECO:0007669"/>
    <property type="project" value="TreeGrafter"/>
</dbReference>